<reference evidence="2" key="1">
    <citation type="submission" date="2016-10" db="EMBL/GenBank/DDBJ databases">
        <authorList>
            <person name="Varghese N."/>
            <person name="Submissions S."/>
        </authorList>
    </citation>
    <scope>NUCLEOTIDE SEQUENCE [LARGE SCALE GENOMIC DNA]</scope>
    <source>
        <strain evidence="2">DSM 10146</strain>
    </source>
</reference>
<dbReference type="AlphaFoldDB" id="A0A1G7L2D6"/>
<evidence type="ECO:0000313" key="1">
    <source>
        <dbReference type="EMBL" id="SDF43260.1"/>
    </source>
</evidence>
<sequence>MTVDFTGTWAYRSLVNSPDLTLPFNDLAFGAGTLELTEPAACDIGGTLGGPGWSLVLSGTATPGEPPRLRWQGRGTIGGELWVYDYLGYLVPHWENGVGQTDTIVGSIVRSVPHSDGQAEAGVTATFFAVRA</sequence>
<dbReference type="Proteomes" id="UP000198994">
    <property type="component" value="Unassembled WGS sequence"/>
</dbReference>
<keyword evidence="2" id="KW-1185">Reference proteome</keyword>
<dbReference type="EMBL" id="FNAV01000021">
    <property type="protein sequence ID" value="SDF43260.1"/>
    <property type="molecule type" value="Genomic_DNA"/>
</dbReference>
<organism evidence="1 2">
    <name type="scientific">Salipiger thiooxidans</name>
    <dbReference type="NCBI Taxonomy" id="282683"/>
    <lineage>
        <taxon>Bacteria</taxon>
        <taxon>Pseudomonadati</taxon>
        <taxon>Pseudomonadota</taxon>
        <taxon>Alphaproteobacteria</taxon>
        <taxon>Rhodobacterales</taxon>
        <taxon>Roseobacteraceae</taxon>
        <taxon>Salipiger</taxon>
    </lineage>
</organism>
<proteinExistence type="predicted"/>
<evidence type="ECO:0008006" key="3">
    <source>
        <dbReference type="Google" id="ProtNLM"/>
    </source>
</evidence>
<accession>A0A1G7L2D6</accession>
<dbReference type="OrthoDB" id="670612at2"/>
<gene>
    <name evidence="1" type="ORF">SAMN04488105_12115</name>
</gene>
<name>A0A1G7L2D6_9RHOB</name>
<dbReference type="STRING" id="282683.SAMN04488105_12115"/>
<evidence type="ECO:0000313" key="2">
    <source>
        <dbReference type="Proteomes" id="UP000198994"/>
    </source>
</evidence>
<dbReference type="RefSeq" id="WP_089963327.1">
    <property type="nucleotide sequence ID" value="NZ_FNAV01000021.1"/>
</dbReference>
<protein>
    <recommendedName>
        <fullName evidence="3">Lipocalin-like domain-containing protein</fullName>
    </recommendedName>
</protein>